<name>A0ACA8ZNS2_9GAMM</name>
<keyword evidence="1" id="KW-0378">Hydrolase</keyword>
<evidence type="ECO:0000313" key="1">
    <source>
        <dbReference type="EMBL" id="CAB5497613.1"/>
    </source>
</evidence>
<evidence type="ECO:0000313" key="2">
    <source>
        <dbReference type="Proteomes" id="UP000635628"/>
    </source>
</evidence>
<proteinExistence type="predicted"/>
<gene>
    <name evidence="1" type="ORF">AZO1586R_630</name>
</gene>
<keyword evidence="1" id="KW-0547">Nucleotide-binding</keyword>
<keyword evidence="1" id="KW-0347">Helicase</keyword>
<organism evidence="1 2">
    <name type="scientific">Bathymodiolus azoricus thioautotrophic gill symbiont</name>
    <dbReference type="NCBI Taxonomy" id="235205"/>
    <lineage>
        <taxon>Bacteria</taxon>
        <taxon>Pseudomonadati</taxon>
        <taxon>Pseudomonadota</taxon>
        <taxon>Gammaproteobacteria</taxon>
        <taxon>sulfur-oxidizing symbionts</taxon>
    </lineage>
</organism>
<reference evidence="1" key="1">
    <citation type="submission" date="2020-05" db="EMBL/GenBank/DDBJ databases">
        <authorList>
            <person name="Petersen J."/>
            <person name="Sayavedra L."/>
        </authorList>
    </citation>
    <scope>NUCLEOTIDE SEQUENCE</scope>
    <source>
        <strain evidence="1">B azoricus SOX Menez Gwen</strain>
    </source>
</reference>
<sequence>MLLLYLTKKIIIVGDDQQTAPEYIGVNEQEVDNAIDKYLEDIPNRKFYGVDGSFFDHAKIYFNKITLREHFRCMPEIIEFSNKLCYAPHTSLSPLRTYSESRLDPLKNTFCDTGYTEVKGSKIKNKPEAEAIVNKIENIIQDERYKDKTIGVIVLQGNTQQNTIHNLLQEKIDSKDYQERKLMVGSPASFQGDERDVIFLSLVTAHNHNRRALTKDADKRRFNVAASRAKDQLWLFHSVQLEDLTNNDFRYKILDHVINHNTLEYKQRQLISVPNPKPRYGEEPKPPNPFRSWFEVEVYNDIINRGYKVDPAHKVASYEIDLVVFCANGTKIAIECDGDYWHGDEQHEKDMQRQEILERAGWQFFRILYSDYINDKHQATAQLWDILSKYSILKKKAKEQDNIQSQDKSIQEECIKDIEFKQPPIVKQSENTVIEGRLFFNFYQSGNYIVSKSEKEDADFSLAIDEEYQQGYLLQCYGNGHINKFNVSALLSRKLDKEYQNGFNVKTNNKLPWLLLIKKDEIIGITFTENGERKFKAHLTEKLPIKDNLSIQGYKVIYNKNVTNVQYNLIPITAYDDIKRVTLKSFSADGKKLNNKYYKKEWQSLEKLNNNTKIGLLDFE</sequence>
<protein>
    <submittedName>
        <fullName evidence="1">DNA helicase</fullName>
    </submittedName>
</protein>
<dbReference type="EMBL" id="CAESAP020000118">
    <property type="protein sequence ID" value="CAB5497613.1"/>
    <property type="molecule type" value="Genomic_DNA"/>
</dbReference>
<keyword evidence="2" id="KW-1185">Reference proteome</keyword>
<accession>A0ACA8ZNS2</accession>
<dbReference type="Proteomes" id="UP000635628">
    <property type="component" value="Unassembled WGS sequence"/>
</dbReference>
<comment type="caution">
    <text evidence="1">The sequence shown here is derived from an EMBL/GenBank/DDBJ whole genome shotgun (WGS) entry which is preliminary data.</text>
</comment>
<keyword evidence="1" id="KW-0067">ATP-binding</keyword>